<evidence type="ECO:0000256" key="4">
    <source>
        <dbReference type="ARBA" id="ARBA00022833"/>
    </source>
</evidence>
<accession>A0AAJ0CGM3</accession>
<dbReference type="CDD" id="cd05188">
    <property type="entry name" value="MDR"/>
    <property type="match status" value="1"/>
</dbReference>
<evidence type="ECO:0000313" key="9">
    <source>
        <dbReference type="Proteomes" id="UP001251528"/>
    </source>
</evidence>
<keyword evidence="9" id="KW-1185">Reference proteome</keyword>
<dbReference type="Proteomes" id="UP001251528">
    <property type="component" value="Unassembled WGS sequence"/>
</dbReference>
<feature type="domain" description="Alcohol dehydrogenase-like N-terminal" evidence="7">
    <location>
        <begin position="36"/>
        <end position="154"/>
    </location>
</feature>
<dbReference type="Pfam" id="PF00107">
    <property type="entry name" value="ADH_zinc_N"/>
    <property type="match status" value="1"/>
</dbReference>
<keyword evidence="4" id="KW-0862">Zinc</keyword>
<dbReference type="SUPFAM" id="SSF51735">
    <property type="entry name" value="NAD(P)-binding Rossmann-fold domains"/>
    <property type="match status" value="1"/>
</dbReference>
<dbReference type="InterPro" id="IPR013154">
    <property type="entry name" value="ADH-like_N"/>
</dbReference>
<dbReference type="GO" id="GO:0046872">
    <property type="term" value="F:metal ion binding"/>
    <property type="evidence" value="ECO:0007669"/>
    <property type="project" value="UniProtKB-KW"/>
</dbReference>
<dbReference type="InterPro" id="IPR036291">
    <property type="entry name" value="NAD(P)-bd_dom_sf"/>
</dbReference>
<gene>
    <name evidence="8" type="ORF">QQS21_009755</name>
</gene>
<dbReference type="PANTHER" id="PTHR43350:SF17">
    <property type="entry name" value="NAD-DEPENDENT ALCOHOL DEHYDROGENASE"/>
    <property type="match status" value="1"/>
</dbReference>
<evidence type="ECO:0000256" key="5">
    <source>
        <dbReference type="ARBA" id="ARBA00023002"/>
    </source>
</evidence>
<evidence type="ECO:0000259" key="6">
    <source>
        <dbReference type="Pfam" id="PF00107"/>
    </source>
</evidence>
<dbReference type="SUPFAM" id="SSF50129">
    <property type="entry name" value="GroES-like"/>
    <property type="match status" value="1"/>
</dbReference>
<keyword evidence="3" id="KW-0479">Metal-binding</keyword>
<dbReference type="InterPro" id="IPR013149">
    <property type="entry name" value="ADH-like_C"/>
</dbReference>
<reference evidence="8" key="1">
    <citation type="submission" date="2023-06" db="EMBL/GenBank/DDBJ databases">
        <title>Conoideocrella luteorostrata (Hypocreales: Clavicipitaceae), a potential biocontrol fungus for elongate hemlock scale in United States Christmas tree production areas.</title>
        <authorList>
            <person name="Barrett H."/>
            <person name="Lovett B."/>
            <person name="Macias A.M."/>
            <person name="Stajich J.E."/>
            <person name="Kasson M.T."/>
        </authorList>
    </citation>
    <scope>NUCLEOTIDE SEQUENCE</scope>
    <source>
        <strain evidence="8">ARSEF 14590</strain>
    </source>
</reference>
<comment type="similarity">
    <text evidence="2">Belongs to the zinc-containing alcohol dehydrogenase family.</text>
</comment>
<comment type="caution">
    <text evidence="8">The sequence shown here is derived from an EMBL/GenBank/DDBJ whole genome shotgun (WGS) entry which is preliminary data.</text>
</comment>
<name>A0AAJ0CGM3_9HYPO</name>
<evidence type="ECO:0000256" key="1">
    <source>
        <dbReference type="ARBA" id="ARBA00001947"/>
    </source>
</evidence>
<evidence type="ECO:0000259" key="7">
    <source>
        <dbReference type="Pfam" id="PF08240"/>
    </source>
</evidence>
<dbReference type="PANTHER" id="PTHR43350">
    <property type="entry name" value="NAD-DEPENDENT ALCOHOL DEHYDROGENASE"/>
    <property type="match status" value="1"/>
</dbReference>
<feature type="domain" description="Alcohol dehydrogenase-like C-terminal" evidence="6">
    <location>
        <begin position="205"/>
        <end position="332"/>
    </location>
</feature>
<evidence type="ECO:0000256" key="3">
    <source>
        <dbReference type="ARBA" id="ARBA00022723"/>
    </source>
</evidence>
<evidence type="ECO:0008006" key="10">
    <source>
        <dbReference type="Google" id="ProtNLM"/>
    </source>
</evidence>
<dbReference type="InterPro" id="IPR011032">
    <property type="entry name" value="GroES-like_sf"/>
</dbReference>
<dbReference type="Gene3D" id="3.90.180.10">
    <property type="entry name" value="Medium-chain alcohol dehydrogenases, catalytic domain"/>
    <property type="match status" value="1"/>
</dbReference>
<comment type="cofactor">
    <cofactor evidence="1">
        <name>Zn(2+)</name>
        <dbReference type="ChEBI" id="CHEBI:29105"/>
    </cofactor>
</comment>
<dbReference type="EMBL" id="JASWJB010000260">
    <property type="protein sequence ID" value="KAK2592540.1"/>
    <property type="molecule type" value="Genomic_DNA"/>
</dbReference>
<dbReference type="GO" id="GO:0016491">
    <property type="term" value="F:oxidoreductase activity"/>
    <property type="evidence" value="ECO:0007669"/>
    <property type="project" value="UniProtKB-KW"/>
</dbReference>
<dbReference type="Pfam" id="PF08240">
    <property type="entry name" value="ADH_N"/>
    <property type="match status" value="1"/>
</dbReference>
<protein>
    <recommendedName>
        <fullName evidence="10">Alcohol dehydrogenase</fullName>
    </recommendedName>
</protein>
<organism evidence="8 9">
    <name type="scientific">Conoideocrella luteorostrata</name>
    <dbReference type="NCBI Taxonomy" id="1105319"/>
    <lineage>
        <taxon>Eukaryota</taxon>
        <taxon>Fungi</taxon>
        <taxon>Dikarya</taxon>
        <taxon>Ascomycota</taxon>
        <taxon>Pezizomycotina</taxon>
        <taxon>Sordariomycetes</taxon>
        <taxon>Hypocreomycetidae</taxon>
        <taxon>Hypocreales</taxon>
        <taxon>Clavicipitaceae</taxon>
        <taxon>Conoideocrella</taxon>
    </lineage>
</organism>
<evidence type="ECO:0000313" key="8">
    <source>
        <dbReference type="EMBL" id="KAK2592540.1"/>
    </source>
</evidence>
<sequence>MSQNQQQTTMKAIVLRGPGQTSVESVPFPHPSSGSITIKVLHALMHNNAKTIIQGKGGAGGFPMDQPYPLIPGAYGIGRVAAVGPDTTSPELLRPGQLVFFEPFIRARDDSDVAILHGAFHGVDERTKKFSIDNWLNGCWAEYVRVPLENTWALNESCLQGLGTKPEELVFLGPLAVAYGGLRRIDIKAGETIVITPATGFFSGAAIQAARAMGATVVAVSRNAEKLAELEQRHPGVKTVTAGEVENLTAAISAHGIIDAVVDVSPPAATDSPYLGQAILALRRYGRVCLMGGRSDATLPVPHGLMVFKDLTVRGSWMYEGEHIQTLIRMIESGVLKVGKAAGQQAVANYPLEKLEEALEKGEGVTASNLVVLSP</sequence>
<proteinExistence type="inferred from homology"/>
<keyword evidence="5" id="KW-0560">Oxidoreductase</keyword>
<evidence type="ECO:0000256" key="2">
    <source>
        <dbReference type="ARBA" id="ARBA00008072"/>
    </source>
</evidence>
<dbReference type="AlphaFoldDB" id="A0AAJ0CGM3"/>